<evidence type="ECO:0000256" key="2">
    <source>
        <dbReference type="ARBA" id="ARBA00023125"/>
    </source>
</evidence>
<dbReference type="Proteomes" id="UP000243542">
    <property type="component" value="Unassembled WGS sequence"/>
</dbReference>
<sequence length="156" mass="17527">MKVGDERFLRGLYDLKYLFGDKWAPAILVALSGGPMRRKEILSTISSYSIGEEWSDKHAVLHDSMLARTLKKMTEEGLLARIRCTKTFPVTVTYELKPEALEFLMLTETLVAWADEHQGLIAQAQAYSRRNGDETGTLTGIGELEEVGLTDDEDDE</sequence>
<evidence type="ECO:0000313" key="5">
    <source>
        <dbReference type="EMBL" id="PFG50152.1"/>
    </source>
</evidence>
<keyword evidence="1" id="KW-0805">Transcription regulation</keyword>
<dbReference type="SUPFAM" id="SSF46785">
    <property type="entry name" value="Winged helix' DNA-binding domain"/>
    <property type="match status" value="1"/>
</dbReference>
<dbReference type="PANTHER" id="PTHR33204:SF18">
    <property type="entry name" value="TRANSCRIPTIONAL REGULATORY PROTEIN"/>
    <property type="match status" value="1"/>
</dbReference>
<dbReference type="PANTHER" id="PTHR33204">
    <property type="entry name" value="TRANSCRIPTIONAL REGULATOR, MARR FAMILY"/>
    <property type="match status" value="1"/>
</dbReference>
<keyword evidence="2" id="KW-0238">DNA-binding</keyword>
<dbReference type="EMBL" id="PDJK01000002">
    <property type="protein sequence ID" value="PFG50152.1"/>
    <property type="molecule type" value="Genomic_DNA"/>
</dbReference>
<accession>A0A2A9FHV3</accession>
<dbReference type="RefSeq" id="WP_098513943.1">
    <property type="nucleotide sequence ID" value="NZ_JBIAKZ010000012.1"/>
</dbReference>
<dbReference type="InterPro" id="IPR002577">
    <property type="entry name" value="HTH_HxlR"/>
</dbReference>
<dbReference type="Gene3D" id="1.10.10.10">
    <property type="entry name" value="Winged helix-like DNA-binding domain superfamily/Winged helix DNA-binding domain"/>
    <property type="match status" value="1"/>
</dbReference>
<evidence type="ECO:0000259" key="4">
    <source>
        <dbReference type="PROSITE" id="PS51118"/>
    </source>
</evidence>
<feature type="domain" description="HTH hxlR-type" evidence="4">
    <location>
        <begin position="10"/>
        <end position="122"/>
    </location>
</feature>
<evidence type="ECO:0000313" key="6">
    <source>
        <dbReference type="Proteomes" id="UP000243542"/>
    </source>
</evidence>
<dbReference type="InterPro" id="IPR036388">
    <property type="entry name" value="WH-like_DNA-bd_sf"/>
</dbReference>
<reference evidence="5 6" key="1">
    <citation type="submission" date="2017-10" db="EMBL/GenBank/DDBJ databases">
        <title>Sequencing the genomes of 1000 actinobacteria strains.</title>
        <authorList>
            <person name="Klenk H.-P."/>
        </authorList>
    </citation>
    <scope>NUCLEOTIDE SEQUENCE [LARGE SCALE GENOMIC DNA]</scope>
    <source>
        <strain evidence="5 6">DSM 46092</strain>
    </source>
</reference>
<protein>
    <submittedName>
        <fullName evidence="5">HxlR family transcriptional regulator</fullName>
    </submittedName>
</protein>
<dbReference type="PROSITE" id="PS51118">
    <property type="entry name" value="HTH_HXLR"/>
    <property type="match status" value="1"/>
</dbReference>
<gene>
    <name evidence="5" type="ORF">ATK36_5358</name>
</gene>
<evidence type="ECO:0000256" key="3">
    <source>
        <dbReference type="ARBA" id="ARBA00023163"/>
    </source>
</evidence>
<proteinExistence type="predicted"/>
<comment type="caution">
    <text evidence="5">The sequence shown here is derived from an EMBL/GenBank/DDBJ whole genome shotgun (WGS) entry which is preliminary data.</text>
</comment>
<evidence type="ECO:0000256" key="1">
    <source>
        <dbReference type="ARBA" id="ARBA00023015"/>
    </source>
</evidence>
<keyword evidence="6" id="KW-1185">Reference proteome</keyword>
<organism evidence="5 6">
    <name type="scientific">Amycolatopsis sulphurea</name>
    <dbReference type="NCBI Taxonomy" id="76022"/>
    <lineage>
        <taxon>Bacteria</taxon>
        <taxon>Bacillati</taxon>
        <taxon>Actinomycetota</taxon>
        <taxon>Actinomycetes</taxon>
        <taxon>Pseudonocardiales</taxon>
        <taxon>Pseudonocardiaceae</taxon>
        <taxon>Amycolatopsis</taxon>
    </lineage>
</organism>
<dbReference type="AlphaFoldDB" id="A0A2A9FHV3"/>
<keyword evidence="3" id="KW-0804">Transcription</keyword>
<dbReference type="InterPro" id="IPR036390">
    <property type="entry name" value="WH_DNA-bd_sf"/>
</dbReference>
<dbReference type="GO" id="GO:0003677">
    <property type="term" value="F:DNA binding"/>
    <property type="evidence" value="ECO:0007669"/>
    <property type="project" value="UniProtKB-KW"/>
</dbReference>
<name>A0A2A9FHV3_9PSEU</name>
<dbReference type="Pfam" id="PF01638">
    <property type="entry name" value="HxlR"/>
    <property type="match status" value="1"/>
</dbReference>